<organism evidence="2 3">
    <name type="scientific">Nephila pilipes</name>
    <name type="common">Giant wood spider</name>
    <name type="synonym">Nephila maculata</name>
    <dbReference type="NCBI Taxonomy" id="299642"/>
    <lineage>
        <taxon>Eukaryota</taxon>
        <taxon>Metazoa</taxon>
        <taxon>Ecdysozoa</taxon>
        <taxon>Arthropoda</taxon>
        <taxon>Chelicerata</taxon>
        <taxon>Arachnida</taxon>
        <taxon>Araneae</taxon>
        <taxon>Araneomorphae</taxon>
        <taxon>Entelegynae</taxon>
        <taxon>Araneoidea</taxon>
        <taxon>Nephilidae</taxon>
        <taxon>Nephila</taxon>
    </lineage>
</organism>
<feature type="compositionally biased region" description="Low complexity" evidence="1">
    <location>
        <begin position="1378"/>
        <end position="1395"/>
    </location>
</feature>
<feature type="region of interest" description="Disordered" evidence="1">
    <location>
        <begin position="1330"/>
        <end position="1363"/>
    </location>
</feature>
<protein>
    <submittedName>
        <fullName evidence="2">Uncharacterized protein</fullName>
    </submittedName>
</protein>
<feature type="compositionally biased region" description="Basic and acidic residues" evidence="1">
    <location>
        <begin position="1397"/>
        <end position="1406"/>
    </location>
</feature>
<feature type="compositionally biased region" description="Basic and acidic residues" evidence="1">
    <location>
        <begin position="334"/>
        <end position="351"/>
    </location>
</feature>
<evidence type="ECO:0000313" key="2">
    <source>
        <dbReference type="EMBL" id="GFU47976.1"/>
    </source>
</evidence>
<reference evidence="2" key="1">
    <citation type="submission" date="2020-08" db="EMBL/GenBank/DDBJ databases">
        <title>Multicomponent nature underlies the extraordinary mechanical properties of spider dragline silk.</title>
        <authorList>
            <person name="Kono N."/>
            <person name="Nakamura H."/>
            <person name="Mori M."/>
            <person name="Yoshida Y."/>
            <person name="Ohtoshi R."/>
            <person name="Malay A.D."/>
            <person name="Moran D.A.P."/>
            <person name="Tomita M."/>
            <person name="Numata K."/>
            <person name="Arakawa K."/>
        </authorList>
    </citation>
    <scope>NUCLEOTIDE SEQUENCE</scope>
</reference>
<feature type="region of interest" description="Disordered" evidence="1">
    <location>
        <begin position="1293"/>
        <end position="1312"/>
    </location>
</feature>
<feature type="compositionally biased region" description="Basic residues" evidence="1">
    <location>
        <begin position="151"/>
        <end position="301"/>
    </location>
</feature>
<comment type="caution">
    <text evidence="2">The sequence shown here is derived from an EMBL/GenBank/DDBJ whole genome shotgun (WGS) entry which is preliminary data.</text>
</comment>
<feature type="region of interest" description="Disordered" evidence="1">
    <location>
        <begin position="149"/>
        <end position="351"/>
    </location>
</feature>
<proteinExistence type="predicted"/>
<dbReference type="EMBL" id="BMAW01086591">
    <property type="protein sequence ID" value="GFU47976.1"/>
    <property type="molecule type" value="Genomic_DNA"/>
</dbReference>
<feature type="compositionally biased region" description="Polar residues" evidence="1">
    <location>
        <begin position="1346"/>
        <end position="1360"/>
    </location>
</feature>
<evidence type="ECO:0000313" key="3">
    <source>
        <dbReference type="Proteomes" id="UP000887013"/>
    </source>
</evidence>
<dbReference type="Proteomes" id="UP000887013">
    <property type="component" value="Unassembled WGS sequence"/>
</dbReference>
<feature type="compositionally biased region" description="Polar residues" evidence="1">
    <location>
        <begin position="1300"/>
        <end position="1312"/>
    </location>
</feature>
<gene>
    <name evidence="2" type="ORF">NPIL_391181</name>
</gene>
<evidence type="ECO:0000256" key="1">
    <source>
        <dbReference type="SAM" id="MobiDB-lite"/>
    </source>
</evidence>
<feature type="compositionally biased region" description="Basic residues" evidence="1">
    <location>
        <begin position="308"/>
        <end position="333"/>
    </location>
</feature>
<sequence length="1467" mass="165600">MEFDFKKNVFQRATIVIYVLFSEPKVKRKEPVGNKLRKRKKSPKSLSKVIVKHIEETDKVYDVDKPDTGDGLINGRISVSELRPPENYPQIINPFIPNMGDIDYNYFQHLDDPLCLQELNKIRFRNLGCGLEQRKMLQAMRLFGASQLGKLPKHKLAKTKSKPKTKSKKKQKKPKKGKKGKKVSKSKSKTGKRKKKPKTGKGKKVSKSKARKGKKKSKTKKGKKVSKPKTQKGKKKPKTKKGKKVSKPKSQKGKKKPKTGKGKKVSKPKTKKGKKKPDKKKSKTGKKKKKPKTGKGKKKPKPSNSKPKSGKGKKKPMKSKSKPKKQKTGKSRVKTGEAKKSDKQADSIVEERNSSMLEIRRVINEDDEDKGKMFKVLYLQDNEEPSPKSDLPSEIIAKTFEKLSPYDQRKALRYIISRLRELSMLNSLVFAKKTTISSDTSLPKNPDDSNAYSVEIGIAAIPGNPRFSRRTFQNTTSNDSFSHELFKSNRFASTDKNSNATKLILSDGIWNPRIPKETSKSDYITSADNTLKNSERVLKDIITYLRKKVKYSLYNNTTLTDMDFNDSRKMQLGKKPISNKMKRNSPSYDISPYSIDLSEFEKNLQDILPNSRTSSIYRDKKRDASTYKTFSDFKKVLQEVILNPRDVKKASELNNDATDTNTKIDPKRVLHNRISIPVKLKIFPKIIYLGPTENTFGNSWKTPQDIISNSDEVNISPEPVDIVLNSRFPSDSEESLQVLPIDRVFDESIRTLGDTKSNRNKLNTLSELNYFPSTDRTLGYSRQTFQDIISFPGQEKKFSGTADRIPSYSGKIMNDLSNSEKRSFLKPINAMSTDNTIRDSKNLLHDVILSPNKEKEISDPMTIIADNRISNGSDDTLGDIISNLNRLKEIFERNDNASTDKTDLIFYSANASPNKIKVFSRSNNVTSVADDSIQTLQDMIPNPRNQDKVSESNKVVSTERIFNEYKKAVQSVLSNPRKQKNNSKDGSIYNVLTLYGVWNPPQVTALNHDKESKVSNSDDVSIDGVPIISTDISTKTQKGTTLSSEQLKKYSKYFASTDKTPGNSGEISRDISKDKKVSKAINVVPSTTNPEDAGKTLRDKITNAKKVKTFSEPINYASTDRDLGDSSKTFQNRVSNHKKLKTFSKTYYVTSTDRTHSDSKNILKKKALNSVKRKIFSKSKQITSTDKTVSDSIKSLFFATMNPNRLNDLASAEKVRDDSKTSLHYSTLNPSSTNKLTVTHNIALGSSINNLKNKISEPEKTKKLSKTYPVASPYVTLRDSRKFVQYVTIIPNKRNKPPITHSNGSKESNDRTFNTSIQKLRDTLNTSALEEFSTSKNIPPTERTRTNIQNSKENSVTESLPYTEKILHNTKKSVLYSNRESSISQSNSDSLSNPNTDKAKKLSVSKDDAAAKIEKPIYDDIFMKENDDSADDDDDYLITEDETDTIGDVFVDDTPNKQLVEYNLLDS</sequence>
<feature type="region of interest" description="Disordered" evidence="1">
    <location>
        <begin position="1378"/>
        <end position="1406"/>
    </location>
</feature>
<dbReference type="OrthoDB" id="9944156at2759"/>
<accession>A0A8X6ULE0</accession>
<name>A0A8X6ULE0_NEPPI</name>
<keyword evidence="3" id="KW-1185">Reference proteome</keyword>